<evidence type="ECO:0000256" key="5">
    <source>
        <dbReference type="ARBA" id="ARBA00022771"/>
    </source>
</evidence>
<evidence type="ECO:0000313" key="11">
    <source>
        <dbReference type="EMBL" id="KAK6269288.1"/>
    </source>
</evidence>
<dbReference type="GO" id="GO:0000978">
    <property type="term" value="F:RNA polymerase II cis-regulatory region sequence-specific DNA binding"/>
    <property type="evidence" value="ECO:0007669"/>
    <property type="project" value="TreeGrafter"/>
</dbReference>
<evidence type="ECO:0000256" key="3">
    <source>
        <dbReference type="ARBA" id="ARBA00022723"/>
    </source>
</evidence>
<dbReference type="GO" id="GO:0005634">
    <property type="term" value="C:nucleus"/>
    <property type="evidence" value="ECO:0007669"/>
    <property type="project" value="UniProtKB-SubCell"/>
</dbReference>
<proteinExistence type="inferred from homology"/>
<keyword evidence="3" id="KW-0479">Metal-binding</keyword>
<dbReference type="FunFam" id="3.30.160.60:FF:001954">
    <property type="entry name" value="Zinc finger protein 787"/>
    <property type="match status" value="1"/>
</dbReference>
<organism evidence="11 12">
    <name type="scientific">Coregonus suidteri</name>
    <dbReference type="NCBI Taxonomy" id="861788"/>
    <lineage>
        <taxon>Eukaryota</taxon>
        <taxon>Metazoa</taxon>
        <taxon>Chordata</taxon>
        <taxon>Craniata</taxon>
        <taxon>Vertebrata</taxon>
        <taxon>Euteleostomi</taxon>
        <taxon>Actinopterygii</taxon>
        <taxon>Neopterygii</taxon>
        <taxon>Teleostei</taxon>
        <taxon>Protacanthopterygii</taxon>
        <taxon>Salmoniformes</taxon>
        <taxon>Salmonidae</taxon>
        <taxon>Coregoninae</taxon>
        <taxon>Coregonus</taxon>
    </lineage>
</organism>
<dbReference type="FunFam" id="3.30.160.60:FF:001732">
    <property type="entry name" value="Zgc:162936"/>
    <property type="match status" value="1"/>
</dbReference>
<comment type="subcellular location">
    <subcellularLocation>
        <location evidence="1">Nucleus</location>
    </subcellularLocation>
</comment>
<dbReference type="SMART" id="SM00355">
    <property type="entry name" value="ZnF_C2H2"/>
    <property type="match status" value="2"/>
</dbReference>
<evidence type="ECO:0000256" key="2">
    <source>
        <dbReference type="ARBA" id="ARBA00006991"/>
    </source>
</evidence>
<keyword evidence="12" id="KW-1185">Reference proteome</keyword>
<keyword evidence="6" id="KW-0862">Zinc</keyword>
<dbReference type="Pfam" id="PF00096">
    <property type="entry name" value="zf-C2H2"/>
    <property type="match status" value="2"/>
</dbReference>
<reference evidence="11 12" key="1">
    <citation type="submission" date="2021-04" db="EMBL/GenBank/DDBJ databases">
        <authorList>
            <person name="De Guttry C."/>
            <person name="Zahm M."/>
            <person name="Klopp C."/>
            <person name="Cabau C."/>
            <person name="Louis A."/>
            <person name="Berthelot C."/>
            <person name="Parey E."/>
            <person name="Roest Crollius H."/>
            <person name="Montfort J."/>
            <person name="Robinson-Rechavi M."/>
            <person name="Bucao C."/>
            <person name="Bouchez O."/>
            <person name="Gislard M."/>
            <person name="Lluch J."/>
            <person name="Milhes M."/>
            <person name="Lampietro C."/>
            <person name="Lopez Roques C."/>
            <person name="Donnadieu C."/>
            <person name="Braasch I."/>
            <person name="Desvignes T."/>
            <person name="Postlethwait J."/>
            <person name="Bobe J."/>
            <person name="Wedekind C."/>
            <person name="Guiguen Y."/>
        </authorList>
    </citation>
    <scope>NUCLEOTIDE SEQUENCE [LARGE SCALE GENOMIC DNA]</scope>
    <source>
        <strain evidence="11">Cs_M1</strain>
        <tissue evidence="11">Blood</tissue>
    </source>
</reference>
<keyword evidence="8" id="KW-0539">Nucleus</keyword>
<evidence type="ECO:0000256" key="8">
    <source>
        <dbReference type="ARBA" id="ARBA00023242"/>
    </source>
</evidence>
<dbReference type="PANTHER" id="PTHR23235">
    <property type="entry name" value="KRUEPPEL-LIKE TRANSCRIPTION FACTOR"/>
    <property type="match status" value="1"/>
</dbReference>
<keyword evidence="4" id="KW-0677">Repeat</keyword>
<dbReference type="AlphaFoldDB" id="A0AAN8Q3W1"/>
<keyword evidence="7" id="KW-0238">DNA-binding</keyword>
<name>A0AAN8Q3W1_9TELE</name>
<protein>
    <recommendedName>
        <fullName evidence="10">C2H2-type domain-containing protein</fullName>
    </recommendedName>
</protein>
<dbReference type="PROSITE" id="PS50157">
    <property type="entry name" value="ZINC_FINGER_C2H2_2"/>
    <property type="match status" value="2"/>
</dbReference>
<evidence type="ECO:0000313" key="12">
    <source>
        <dbReference type="Proteomes" id="UP001356427"/>
    </source>
</evidence>
<evidence type="ECO:0000256" key="6">
    <source>
        <dbReference type="ARBA" id="ARBA00022833"/>
    </source>
</evidence>
<sequence>GSDYNRHQLTHTGEKPFHCSQCGKSFRESGKLKIHQRIHTGEKPFHCCQCGKTFSRSYNLKTHQCS</sequence>
<dbReference type="SUPFAM" id="SSF57667">
    <property type="entry name" value="beta-beta-alpha zinc fingers"/>
    <property type="match status" value="1"/>
</dbReference>
<dbReference type="Proteomes" id="UP001356427">
    <property type="component" value="Unassembled WGS sequence"/>
</dbReference>
<comment type="caution">
    <text evidence="11">The sequence shown here is derived from an EMBL/GenBank/DDBJ whole genome shotgun (WGS) entry which is preliminary data.</text>
</comment>
<evidence type="ECO:0000256" key="4">
    <source>
        <dbReference type="ARBA" id="ARBA00022737"/>
    </source>
</evidence>
<evidence type="ECO:0000256" key="9">
    <source>
        <dbReference type="PROSITE-ProRule" id="PRU00042"/>
    </source>
</evidence>
<dbReference type="GO" id="GO:0000981">
    <property type="term" value="F:DNA-binding transcription factor activity, RNA polymerase II-specific"/>
    <property type="evidence" value="ECO:0007669"/>
    <property type="project" value="TreeGrafter"/>
</dbReference>
<accession>A0AAN8Q3W1</accession>
<evidence type="ECO:0000259" key="10">
    <source>
        <dbReference type="PROSITE" id="PS50157"/>
    </source>
</evidence>
<dbReference type="GO" id="GO:0045893">
    <property type="term" value="P:positive regulation of DNA-templated transcription"/>
    <property type="evidence" value="ECO:0007669"/>
    <property type="project" value="UniProtKB-ARBA"/>
</dbReference>
<dbReference type="PANTHER" id="PTHR23235:SF142">
    <property type="entry name" value="ZINC FINGER PROTEIN 384"/>
    <property type="match status" value="1"/>
</dbReference>
<feature type="non-terminal residue" evidence="11">
    <location>
        <position position="1"/>
    </location>
</feature>
<dbReference type="InterPro" id="IPR013087">
    <property type="entry name" value="Znf_C2H2_type"/>
</dbReference>
<dbReference type="PROSITE" id="PS00028">
    <property type="entry name" value="ZINC_FINGER_C2H2_1"/>
    <property type="match status" value="1"/>
</dbReference>
<dbReference type="Gene3D" id="3.30.160.60">
    <property type="entry name" value="Classic Zinc Finger"/>
    <property type="match status" value="3"/>
</dbReference>
<evidence type="ECO:0000256" key="1">
    <source>
        <dbReference type="ARBA" id="ARBA00004123"/>
    </source>
</evidence>
<dbReference type="GO" id="GO:0008270">
    <property type="term" value="F:zinc ion binding"/>
    <property type="evidence" value="ECO:0007669"/>
    <property type="project" value="UniProtKB-KW"/>
</dbReference>
<comment type="similarity">
    <text evidence="2">Belongs to the krueppel C2H2-type zinc-finger protein family.</text>
</comment>
<dbReference type="InterPro" id="IPR036236">
    <property type="entry name" value="Znf_C2H2_sf"/>
</dbReference>
<gene>
    <name evidence="11" type="ORF">J4Q44_G00393950</name>
</gene>
<dbReference type="GO" id="GO:0005694">
    <property type="term" value="C:chromosome"/>
    <property type="evidence" value="ECO:0007669"/>
    <property type="project" value="UniProtKB-ARBA"/>
</dbReference>
<keyword evidence="5 9" id="KW-0863">Zinc-finger</keyword>
<feature type="domain" description="C2H2-type" evidence="10">
    <location>
        <begin position="45"/>
        <end position="66"/>
    </location>
</feature>
<feature type="domain" description="C2H2-type" evidence="10">
    <location>
        <begin position="17"/>
        <end position="44"/>
    </location>
</feature>
<evidence type="ECO:0000256" key="7">
    <source>
        <dbReference type="ARBA" id="ARBA00023125"/>
    </source>
</evidence>
<dbReference type="EMBL" id="JAGTTL010003220">
    <property type="protein sequence ID" value="KAK6269288.1"/>
    <property type="molecule type" value="Genomic_DNA"/>
</dbReference>